<evidence type="ECO:0000313" key="1">
    <source>
        <dbReference type="EMBL" id="MPN52446.1"/>
    </source>
</evidence>
<proteinExistence type="predicted"/>
<organism evidence="1">
    <name type="scientific">bioreactor metagenome</name>
    <dbReference type="NCBI Taxonomy" id="1076179"/>
    <lineage>
        <taxon>unclassified sequences</taxon>
        <taxon>metagenomes</taxon>
        <taxon>ecological metagenomes</taxon>
    </lineage>
</organism>
<reference evidence="1" key="1">
    <citation type="submission" date="2019-08" db="EMBL/GenBank/DDBJ databases">
        <authorList>
            <person name="Kucharzyk K."/>
            <person name="Murdoch R.W."/>
            <person name="Higgins S."/>
            <person name="Loffler F."/>
        </authorList>
    </citation>
    <scope>NUCLEOTIDE SEQUENCE</scope>
</reference>
<comment type="caution">
    <text evidence="1">The sequence shown here is derived from an EMBL/GenBank/DDBJ whole genome shotgun (WGS) entry which is preliminary data.</text>
</comment>
<protein>
    <submittedName>
        <fullName evidence="1">Uncharacterized protein</fullName>
    </submittedName>
</protein>
<dbReference type="AlphaFoldDB" id="A0A645IN00"/>
<accession>A0A645IN00</accession>
<sequence>MQDTLAHIRIERLAQEGDVSDPGGEGMAFDLNQRCVDSIGRRAAHQADN</sequence>
<gene>
    <name evidence="1" type="ORF">SDC9_200108</name>
</gene>
<name>A0A645IN00_9ZZZZ</name>
<dbReference type="EMBL" id="VSSQ01118570">
    <property type="protein sequence ID" value="MPN52446.1"/>
    <property type="molecule type" value="Genomic_DNA"/>
</dbReference>